<gene>
    <name evidence="1" type="ORF">AXG93_3160s1000</name>
</gene>
<comment type="caution">
    <text evidence="1">The sequence shown here is derived from an EMBL/GenBank/DDBJ whole genome shotgun (WGS) entry which is preliminary data.</text>
</comment>
<accession>A0A176WR99</accession>
<evidence type="ECO:0000313" key="1">
    <source>
        <dbReference type="EMBL" id="OAE35639.1"/>
    </source>
</evidence>
<reference evidence="1" key="1">
    <citation type="submission" date="2016-03" db="EMBL/GenBank/DDBJ databases">
        <title>Mechanisms controlling the formation of the plant cell surface in tip-growing cells are functionally conserved among land plants.</title>
        <authorList>
            <person name="Honkanen S."/>
            <person name="Jones V.A."/>
            <person name="Morieri G."/>
            <person name="Champion C."/>
            <person name="Hetherington A.J."/>
            <person name="Kelly S."/>
            <person name="Saint-Marcoux D."/>
            <person name="Proust H."/>
            <person name="Prescott H."/>
            <person name="Dolan L."/>
        </authorList>
    </citation>
    <scope>NUCLEOTIDE SEQUENCE [LARGE SCALE GENOMIC DNA]</scope>
    <source>
        <tissue evidence="1">Whole gametophyte</tissue>
    </source>
</reference>
<sequence>MFASAERTLRLFCLFSLCASPKAHIRSARITPARRCMNCFVRSASCIAEGAYPAGANYAGASVHLRNAKGVRQVGASHPPKALPPPELSSAAGAHIHTAVGVSPKADRVLRLVGTSALSPFQRDPNNVKALQIEKVLREFSAPKVASAEGVLPQT</sequence>
<dbReference type="EMBL" id="LVLJ01000100">
    <property type="protein sequence ID" value="OAE35639.1"/>
    <property type="molecule type" value="Genomic_DNA"/>
</dbReference>
<organism evidence="1 2">
    <name type="scientific">Marchantia polymorpha subsp. ruderalis</name>
    <dbReference type="NCBI Taxonomy" id="1480154"/>
    <lineage>
        <taxon>Eukaryota</taxon>
        <taxon>Viridiplantae</taxon>
        <taxon>Streptophyta</taxon>
        <taxon>Embryophyta</taxon>
        <taxon>Marchantiophyta</taxon>
        <taxon>Marchantiopsida</taxon>
        <taxon>Marchantiidae</taxon>
        <taxon>Marchantiales</taxon>
        <taxon>Marchantiaceae</taxon>
        <taxon>Marchantia</taxon>
    </lineage>
</organism>
<name>A0A176WR99_MARPO</name>
<keyword evidence="2" id="KW-1185">Reference proteome</keyword>
<dbReference type="AlphaFoldDB" id="A0A176WR99"/>
<evidence type="ECO:0000313" key="2">
    <source>
        <dbReference type="Proteomes" id="UP000077202"/>
    </source>
</evidence>
<proteinExistence type="predicted"/>
<dbReference type="Proteomes" id="UP000077202">
    <property type="component" value="Unassembled WGS sequence"/>
</dbReference>
<protein>
    <submittedName>
        <fullName evidence="1">Uncharacterized protein</fullName>
    </submittedName>
</protein>